<dbReference type="Proteomes" id="UP000179807">
    <property type="component" value="Unassembled WGS sequence"/>
</dbReference>
<protein>
    <submittedName>
        <fullName evidence="2">Uncharacterized protein</fullName>
    </submittedName>
</protein>
<dbReference type="EMBL" id="MLAK01000997">
    <property type="protein sequence ID" value="OHS99597.1"/>
    <property type="molecule type" value="Genomic_DNA"/>
</dbReference>
<comment type="caution">
    <text evidence="2">The sequence shown here is derived from an EMBL/GenBank/DDBJ whole genome shotgun (WGS) entry which is preliminary data.</text>
</comment>
<gene>
    <name evidence="2" type="ORF">TRFO_33927</name>
</gene>
<feature type="compositionally biased region" description="Acidic residues" evidence="1">
    <location>
        <begin position="158"/>
        <end position="171"/>
    </location>
</feature>
<evidence type="ECO:0000313" key="2">
    <source>
        <dbReference type="EMBL" id="OHS99597.1"/>
    </source>
</evidence>
<evidence type="ECO:0000313" key="3">
    <source>
        <dbReference type="Proteomes" id="UP000179807"/>
    </source>
</evidence>
<sequence length="376" mass="44119">MQWKNIDNFKKKIENLRYHKNSLEEYQKMDFGKMKSDEFINTMIFTVHPFEKKGLTRIISPVQKAMTMCIYSHGGWTTESELVNFIQKHWAEIQYVSKQTFSRGPDARLLHQNLATRKNGHLLFLKNSNDESLIGVNNSLSDEDGGESTPKNEHDAFDNEELIVGEFESDEDKLRRKGRPKSKSRTKSNNDKKNKLENEEQFVEIDKPKEKKNKTDKKLNDTCEPTNSDVSEQIIRKNDEIESYLHLEIPSNLPFEEKVFRVLENKPEGVTVYQIGRVLSLCENDPGLFPYLPLIIRIRAILLEAKFQKKVFDNFADNIEKWSLVPDNKIQKTRFKIVLQKPFPHLRIKDMTISQLYDKFLQDSKSTSETHEFFHK</sequence>
<feature type="region of interest" description="Disordered" evidence="1">
    <location>
        <begin position="135"/>
        <end position="226"/>
    </location>
</feature>
<accession>A0A1J4JPZ0</accession>
<dbReference type="GeneID" id="94844070"/>
<proteinExistence type="predicted"/>
<keyword evidence="3" id="KW-1185">Reference proteome</keyword>
<organism evidence="2 3">
    <name type="scientific">Tritrichomonas foetus</name>
    <dbReference type="NCBI Taxonomy" id="1144522"/>
    <lineage>
        <taxon>Eukaryota</taxon>
        <taxon>Metamonada</taxon>
        <taxon>Parabasalia</taxon>
        <taxon>Tritrichomonadida</taxon>
        <taxon>Tritrichomonadidae</taxon>
        <taxon>Tritrichomonas</taxon>
    </lineage>
</organism>
<name>A0A1J4JPZ0_9EUKA</name>
<reference evidence="2" key="1">
    <citation type="submission" date="2016-10" db="EMBL/GenBank/DDBJ databases">
        <authorList>
            <person name="Benchimol M."/>
            <person name="Almeida L.G."/>
            <person name="Vasconcelos A.T."/>
            <person name="Perreira-Neves A."/>
            <person name="Rosa I.A."/>
            <person name="Tasca T."/>
            <person name="Bogo M.R."/>
            <person name="de Souza W."/>
        </authorList>
    </citation>
    <scope>NUCLEOTIDE SEQUENCE [LARGE SCALE GENOMIC DNA]</scope>
    <source>
        <strain evidence="2">K</strain>
    </source>
</reference>
<feature type="compositionally biased region" description="Basic residues" evidence="1">
    <location>
        <begin position="175"/>
        <end position="186"/>
    </location>
</feature>
<feature type="compositionally biased region" description="Basic and acidic residues" evidence="1">
    <location>
        <begin position="188"/>
        <end position="209"/>
    </location>
</feature>
<dbReference type="AlphaFoldDB" id="A0A1J4JPZ0"/>
<dbReference type="RefSeq" id="XP_068352734.1">
    <property type="nucleotide sequence ID" value="XM_068509366.1"/>
</dbReference>
<dbReference type="VEuPathDB" id="TrichDB:TRFO_33927"/>
<evidence type="ECO:0000256" key="1">
    <source>
        <dbReference type="SAM" id="MobiDB-lite"/>
    </source>
</evidence>